<dbReference type="EMBL" id="CP032829">
    <property type="protein sequence ID" value="AYJ87529.1"/>
    <property type="molecule type" value="Genomic_DNA"/>
</dbReference>
<organism evidence="1 2">
    <name type="scientific">Sphingomonas paeninsulae</name>
    <dbReference type="NCBI Taxonomy" id="2319844"/>
    <lineage>
        <taxon>Bacteria</taxon>
        <taxon>Pseudomonadati</taxon>
        <taxon>Pseudomonadota</taxon>
        <taxon>Alphaproteobacteria</taxon>
        <taxon>Sphingomonadales</taxon>
        <taxon>Sphingomonadaceae</taxon>
        <taxon>Sphingomonas</taxon>
    </lineage>
</organism>
<accession>A0A494TDE2</accession>
<reference evidence="1 2" key="1">
    <citation type="submission" date="2018-09" db="EMBL/GenBank/DDBJ databases">
        <title>Sphingomonas peninsula sp. nov., isolated from fildes peninsula, Antarctic soil.</title>
        <authorList>
            <person name="Yingchao G."/>
        </authorList>
    </citation>
    <scope>NUCLEOTIDE SEQUENCE [LARGE SCALE GENOMIC DNA]</scope>
    <source>
        <strain evidence="1 2">YZ-8</strain>
    </source>
</reference>
<dbReference type="OrthoDB" id="7508590at2"/>
<keyword evidence="2" id="KW-1185">Reference proteome</keyword>
<protein>
    <submittedName>
        <fullName evidence="1">Uncharacterized protein</fullName>
    </submittedName>
</protein>
<dbReference type="KEGG" id="spha:D3Y57_18425"/>
<proteinExistence type="predicted"/>
<gene>
    <name evidence="1" type="ORF">D3Y57_18425</name>
</gene>
<dbReference type="RefSeq" id="WP_121154956.1">
    <property type="nucleotide sequence ID" value="NZ_CP032829.1"/>
</dbReference>
<name>A0A494TDE2_SPHPE</name>
<dbReference type="AlphaFoldDB" id="A0A494TDE2"/>
<dbReference type="Proteomes" id="UP000276254">
    <property type="component" value="Chromosome"/>
</dbReference>
<sequence length="78" mass="8537">MNAPDWNAEAKLIERDDMGSEMAYDFHERATGTLGELIAKVGAMSPHERARMVIDAGSQGTINVAQIVELAGRDDFPF</sequence>
<evidence type="ECO:0000313" key="2">
    <source>
        <dbReference type="Proteomes" id="UP000276254"/>
    </source>
</evidence>
<evidence type="ECO:0000313" key="1">
    <source>
        <dbReference type="EMBL" id="AYJ87529.1"/>
    </source>
</evidence>